<proteinExistence type="predicted"/>
<dbReference type="EMBL" id="JACRSU010000002">
    <property type="protein sequence ID" value="MBC8540718.1"/>
    <property type="molecule type" value="Genomic_DNA"/>
</dbReference>
<dbReference type="InterPro" id="IPR025591">
    <property type="entry name" value="RloB"/>
</dbReference>
<dbReference type="Proteomes" id="UP000611762">
    <property type="component" value="Unassembled WGS sequence"/>
</dbReference>
<evidence type="ECO:0000313" key="1">
    <source>
        <dbReference type="EMBL" id="MBC8540718.1"/>
    </source>
</evidence>
<organism evidence="1 2">
    <name type="scientific">Congzhengia minquanensis</name>
    <dbReference type="NCBI Taxonomy" id="2763657"/>
    <lineage>
        <taxon>Bacteria</taxon>
        <taxon>Bacillati</taxon>
        <taxon>Bacillota</taxon>
        <taxon>Clostridia</taxon>
        <taxon>Eubacteriales</taxon>
        <taxon>Oscillospiraceae</taxon>
        <taxon>Congzhengia</taxon>
    </lineage>
</organism>
<reference evidence="1" key="1">
    <citation type="submission" date="2020-08" db="EMBL/GenBank/DDBJ databases">
        <title>Genome public.</title>
        <authorList>
            <person name="Liu C."/>
            <person name="Sun Q."/>
        </authorList>
    </citation>
    <scope>NUCLEOTIDE SEQUENCE</scope>
    <source>
        <strain evidence="1">H8</strain>
    </source>
</reference>
<evidence type="ECO:0000313" key="2">
    <source>
        <dbReference type="Proteomes" id="UP000611762"/>
    </source>
</evidence>
<dbReference type="Pfam" id="PF13707">
    <property type="entry name" value="RloB"/>
    <property type="match status" value="1"/>
</dbReference>
<comment type="caution">
    <text evidence="1">The sequence shown here is derived from an EMBL/GenBank/DDBJ whole genome shotgun (WGS) entry which is preliminary data.</text>
</comment>
<name>A0A926DMJ8_9FIRM</name>
<gene>
    <name evidence="1" type="ORF">H8698_06975</name>
</gene>
<dbReference type="AlphaFoldDB" id="A0A926DMJ8"/>
<accession>A0A926DMJ8</accession>
<keyword evidence="2" id="KW-1185">Reference proteome</keyword>
<sequence length="204" mass="24075">MNKYKRKAPSLELRDKVLVLCGGKTEEIYFNKFKQKYKSGLKNVTVKITTCKYSNPIAIVDEAISLQNDFDEIWCVFDKDDFKDFDEAIKKSSRYPKVNCAFSNEAIEYWFTLYFSNKIGPINRKKLNEMISKQFGIEYDKSNAIIERVCEKLSAFNIQTAEECAKRGYEYHELNSSKNYSDWRSCTSVFMLTKRLRKWNEAKR</sequence>
<protein>
    <submittedName>
        <fullName evidence="1">RloB domain-containing protein</fullName>
    </submittedName>
</protein>
<dbReference type="RefSeq" id="WP_249311870.1">
    <property type="nucleotide sequence ID" value="NZ_JACRSU010000002.1"/>
</dbReference>